<feature type="transmembrane region" description="Helical" evidence="7">
    <location>
        <begin position="173"/>
        <end position="191"/>
    </location>
</feature>
<dbReference type="STRING" id="59729.ENSTGUP00000010135"/>
<dbReference type="InterPro" id="IPR039796">
    <property type="entry name" value="MIP18"/>
</dbReference>
<evidence type="ECO:0000256" key="3">
    <source>
        <dbReference type="ARBA" id="ARBA00062218"/>
    </source>
</evidence>
<evidence type="ECO:0000256" key="6">
    <source>
        <dbReference type="SAM" id="MobiDB-lite"/>
    </source>
</evidence>
<dbReference type="Ensembl" id="ENSTGUT00000010242.2">
    <property type="protein sequence ID" value="ENSTGUP00000010135.2"/>
    <property type="gene ID" value="ENSTGUG00000009827.2"/>
</dbReference>
<keyword evidence="7" id="KW-1133">Transmembrane helix</keyword>
<dbReference type="AlphaFoldDB" id="H0ZHR9"/>
<evidence type="ECO:0000256" key="1">
    <source>
        <dbReference type="ARBA" id="ARBA00010381"/>
    </source>
</evidence>
<evidence type="ECO:0000256" key="7">
    <source>
        <dbReference type="SAM" id="Phobius"/>
    </source>
</evidence>
<protein>
    <recommendedName>
        <fullName evidence="4">Cytosolic iron-sulfur assembly component 2A</fullName>
    </recommendedName>
    <alternativeName>
        <fullName evidence="5">MIP18 family protein FAM96A</fullName>
    </alternativeName>
</protein>
<dbReference type="FunFam" id="3.30.300.130:FF:000004">
    <property type="entry name" value="cytosolic iron-sulfur assembly component 2A"/>
    <property type="match status" value="1"/>
</dbReference>
<dbReference type="PANTHER" id="PTHR12377">
    <property type="entry name" value="CYTOSOLIC IRON-SULFUR ASSEMBLY COMPONENT 2B-RELATED"/>
    <property type="match status" value="1"/>
</dbReference>
<dbReference type="PANTHER" id="PTHR12377:SF2">
    <property type="entry name" value="CYTOSOLIC IRON-SULFUR ASSEMBLY COMPONENT 2A"/>
    <property type="match status" value="1"/>
</dbReference>
<reference evidence="8 9" key="1">
    <citation type="journal article" date="2010" name="Nature">
        <title>The genome of a songbird.</title>
        <authorList>
            <person name="Warren W.C."/>
            <person name="Clayton D.F."/>
            <person name="Ellegren H."/>
            <person name="Arnold A.P."/>
            <person name="Hillier L.W."/>
            <person name="Kunstner A."/>
            <person name="Searle S."/>
            <person name="White S."/>
            <person name="Vilella A.J."/>
            <person name="Fairley S."/>
            <person name="Heger A."/>
            <person name="Kong L."/>
            <person name="Ponting C.P."/>
            <person name="Jarvis E.D."/>
            <person name="Mello C.V."/>
            <person name="Minx P."/>
            <person name="Lovell P."/>
            <person name="Velho T.A."/>
            <person name="Ferris M."/>
            <person name="Balakrishnan C.N."/>
            <person name="Sinha S."/>
            <person name="Blatti C."/>
            <person name="London S.E."/>
            <person name="Li Y."/>
            <person name="Lin Y.C."/>
            <person name="George J."/>
            <person name="Sweedler J."/>
            <person name="Southey B."/>
            <person name="Gunaratne P."/>
            <person name="Watson M."/>
            <person name="Nam K."/>
            <person name="Backstrom N."/>
            <person name="Smeds L."/>
            <person name="Nabholz B."/>
            <person name="Itoh Y."/>
            <person name="Whitney O."/>
            <person name="Pfenning A.R."/>
            <person name="Howard J."/>
            <person name="Volker M."/>
            <person name="Skinner B.M."/>
            <person name="Griffin D.K."/>
            <person name="Ye L."/>
            <person name="McLaren W.M."/>
            <person name="Flicek P."/>
            <person name="Quesada V."/>
            <person name="Velasco G."/>
            <person name="Lopez-Otin C."/>
            <person name="Puente X.S."/>
            <person name="Olender T."/>
            <person name="Lancet D."/>
            <person name="Smit A.F."/>
            <person name="Hubley R."/>
            <person name="Konkel M.K."/>
            <person name="Walker J.A."/>
            <person name="Batzer M.A."/>
            <person name="Gu W."/>
            <person name="Pollock D.D."/>
            <person name="Chen L."/>
            <person name="Cheng Z."/>
            <person name="Eichler E.E."/>
            <person name="Stapley J."/>
            <person name="Slate J."/>
            <person name="Ekblom R."/>
            <person name="Birkhead T."/>
            <person name="Burke T."/>
            <person name="Burt D."/>
            <person name="Scharff C."/>
            <person name="Adam I."/>
            <person name="Richard H."/>
            <person name="Sultan M."/>
            <person name="Soldatov A."/>
            <person name="Lehrach H."/>
            <person name="Edwards S.V."/>
            <person name="Yang S.P."/>
            <person name="Li X."/>
            <person name="Graves T."/>
            <person name="Fulton L."/>
            <person name="Nelson J."/>
            <person name="Chinwalla A."/>
            <person name="Hou S."/>
            <person name="Mardis E.R."/>
            <person name="Wilson R.K."/>
        </authorList>
    </citation>
    <scope>NUCLEOTIDE SEQUENCE [LARGE SCALE GENOMIC DNA]</scope>
</reference>
<dbReference type="GO" id="GO:0051604">
    <property type="term" value="P:protein maturation"/>
    <property type="evidence" value="ECO:0007669"/>
    <property type="project" value="InterPro"/>
</dbReference>
<dbReference type="GO" id="GO:0007059">
    <property type="term" value="P:chromosome segregation"/>
    <property type="evidence" value="ECO:0007669"/>
    <property type="project" value="UniProtKB-KW"/>
</dbReference>
<gene>
    <name evidence="8" type="primary">CIAO2A</name>
</gene>
<keyword evidence="7" id="KW-0472">Membrane</keyword>
<feature type="compositionally biased region" description="Basic residues" evidence="6">
    <location>
        <begin position="160"/>
        <end position="174"/>
    </location>
</feature>
<keyword evidence="7" id="KW-0812">Transmembrane</keyword>
<dbReference type="Gene3D" id="3.30.300.130">
    <property type="entry name" value="Fe-S cluster assembly (FSCA)"/>
    <property type="match status" value="1"/>
</dbReference>
<reference evidence="8" key="3">
    <citation type="submission" date="2025-09" db="UniProtKB">
        <authorList>
            <consortium name="Ensembl"/>
        </authorList>
    </citation>
    <scope>IDENTIFICATION</scope>
</reference>
<name>H0ZHR9_TAEGU</name>
<reference evidence="8" key="2">
    <citation type="submission" date="2025-08" db="UniProtKB">
        <authorList>
            <consortium name="Ensembl"/>
        </authorList>
    </citation>
    <scope>IDENTIFICATION</scope>
</reference>
<dbReference type="GeneTree" id="ENSGT00390000017697"/>
<accession>H0ZHR9</accession>
<keyword evidence="2" id="KW-0159">Chromosome partition</keyword>
<feature type="region of interest" description="Disordered" evidence="6">
    <location>
        <begin position="113"/>
        <end position="174"/>
    </location>
</feature>
<evidence type="ECO:0000256" key="5">
    <source>
        <dbReference type="ARBA" id="ARBA00082916"/>
    </source>
</evidence>
<evidence type="ECO:0000256" key="2">
    <source>
        <dbReference type="ARBA" id="ARBA00022829"/>
    </source>
</evidence>
<sequence>MSRGCPRVSVSLRVPGSLRVSPCPGISPCPSVPRDLSVSRRVPPCPGISPCPPVSLRVPGSLRVPPCPSVSRDLSVSPRVPPCPPVSPRVPGSLRVPPCPSVSPRVPPCPPVSVPVASPSRTRLPRRRRGPAPGGRCSISPLPLANFSPAPAPIGGRWPRPGRKRKRKRKRRGRWRSAAMALALALLWQALGRLWRSPAASARHAPPSRAMEHDRAIEVYDIIRTIRDPEKPNTLEELEVVTENCVQVQEIGEDEYLVIIRFTPTVPHCSLATLIGLCLRIKLQRCLPFRHKLEIYISEGTHSTEEDINKQINDKERVAAAMENPNLREIVEQCVTEPD</sequence>
<dbReference type="Gene3D" id="6.10.250.1280">
    <property type="match status" value="1"/>
</dbReference>
<organism evidence="8 9">
    <name type="scientific">Taeniopygia guttata</name>
    <name type="common">Zebra finch</name>
    <name type="synonym">Poephila guttata</name>
    <dbReference type="NCBI Taxonomy" id="59729"/>
    <lineage>
        <taxon>Eukaryota</taxon>
        <taxon>Metazoa</taxon>
        <taxon>Chordata</taxon>
        <taxon>Craniata</taxon>
        <taxon>Vertebrata</taxon>
        <taxon>Euteleostomi</taxon>
        <taxon>Archelosauria</taxon>
        <taxon>Archosauria</taxon>
        <taxon>Dinosauria</taxon>
        <taxon>Saurischia</taxon>
        <taxon>Theropoda</taxon>
        <taxon>Coelurosauria</taxon>
        <taxon>Aves</taxon>
        <taxon>Neognathae</taxon>
        <taxon>Neoaves</taxon>
        <taxon>Telluraves</taxon>
        <taxon>Australaves</taxon>
        <taxon>Passeriformes</taxon>
        <taxon>Passeroidea</taxon>
        <taxon>Estrildidae</taxon>
        <taxon>Estrildinae</taxon>
        <taxon>Taeniopygia</taxon>
    </lineage>
</organism>
<dbReference type="InterPro" id="IPR034904">
    <property type="entry name" value="FSCA_dom_sf"/>
</dbReference>
<evidence type="ECO:0000256" key="4">
    <source>
        <dbReference type="ARBA" id="ARBA00074929"/>
    </source>
</evidence>
<evidence type="ECO:0000313" key="9">
    <source>
        <dbReference type="Proteomes" id="UP000007754"/>
    </source>
</evidence>
<comment type="subunit">
    <text evidence="3">Monomer and homodimer. Component of the CIA complex. Interacts with CIAO1. Interacts with IREB2. Interacts with APAF1.</text>
</comment>
<dbReference type="Proteomes" id="UP000007754">
    <property type="component" value="Chromosome 10"/>
</dbReference>
<evidence type="ECO:0000313" key="8">
    <source>
        <dbReference type="Ensembl" id="ENSTGUP00000010135.2"/>
    </source>
</evidence>
<dbReference type="SUPFAM" id="SSF117916">
    <property type="entry name" value="Fe-S cluster assembly (FSCA) domain-like"/>
    <property type="match status" value="1"/>
</dbReference>
<dbReference type="InParanoid" id="H0ZHR9"/>
<proteinExistence type="inferred from homology"/>
<comment type="similarity">
    <text evidence="1">Belongs to the MIP18 family.</text>
</comment>
<dbReference type="HOGENOM" id="CLU_075876_4_2_1"/>
<keyword evidence="9" id="KW-1185">Reference proteome</keyword>